<evidence type="ECO:0000313" key="2">
    <source>
        <dbReference type="EMBL" id="KAK8529473.1"/>
    </source>
</evidence>
<protein>
    <submittedName>
        <fullName evidence="2">Uncharacterized protein</fullName>
    </submittedName>
</protein>
<comment type="similarity">
    <text evidence="1">Belongs to the nucleobase:cation symporter-2 (NCS2) (TC 2.A.40) family.</text>
</comment>
<evidence type="ECO:0000256" key="1">
    <source>
        <dbReference type="ARBA" id="ARBA00008821"/>
    </source>
</evidence>
<dbReference type="PANTHER" id="PTHR11119">
    <property type="entry name" value="XANTHINE-URACIL / VITAMIN C PERMEASE FAMILY MEMBER"/>
    <property type="match status" value="1"/>
</dbReference>
<name>A0ABR2D3W2_9ROSI</name>
<keyword evidence="3" id="KW-1185">Reference proteome</keyword>
<evidence type="ECO:0000313" key="3">
    <source>
        <dbReference type="Proteomes" id="UP001472677"/>
    </source>
</evidence>
<reference evidence="2 3" key="1">
    <citation type="journal article" date="2024" name="G3 (Bethesda)">
        <title>Genome assembly of Hibiscus sabdariffa L. provides insights into metabolisms of medicinal natural products.</title>
        <authorList>
            <person name="Kim T."/>
        </authorList>
    </citation>
    <scope>NUCLEOTIDE SEQUENCE [LARGE SCALE GENOMIC DNA]</scope>
    <source>
        <strain evidence="2">TK-2024</strain>
        <tissue evidence="2">Old leaves</tissue>
    </source>
</reference>
<comment type="caution">
    <text evidence="2">The sequence shown here is derived from an EMBL/GenBank/DDBJ whole genome shotgun (WGS) entry which is preliminary data.</text>
</comment>
<proteinExistence type="inferred from homology"/>
<gene>
    <name evidence="2" type="ORF">V6N12_060254</name>
</gene>
<organism evidence="2 3">
    <name type="scientific">Hibiscus sabdariffa</name>
    <name type="common">roselle</name>
    <dbReference type="NCBI Taxonomy" id="183260"/>
    <lineage>
        <taxon>Eukaryota</taxon>
        <taxon>Viridiplantae</taxon>
        <taxon>Streptophyta</taxon>
        <taxon>Embryophyta</taxon>
        <taxon>Tracheophyta</taxon>
        <taxon>Spermatophyta</taxon>
        <taxon>Magnoliopsida</taxon>
        <taxon>eudicotyledons</taxon>
        <taxon>Gunneridae</taxon>
        <taxon>Pentapetalae</taxon>
        <taxon>rosids</taxon>
        <taxon>malvids</taxon>
        <taxon>Malvales</taxon>
        <taxon>Malvaceae</taxon>
        <taxon>Malvoideae</taxon>
        <taxon>Hibiscus</taxon>
    </lineage>
</organism>
<accession>A0ABR2D3W2</accession>
<dbReference type="EMBL" id="JBBPBM010000036">
    <property type="protein sequence ID" value="KAK8529473.1"/>
    <property type="molecule type" value="Genomic_DNA"/>
</dbReference>
<dbReference type="Proteomes" id="UP001472677">
    <property type="component" value="Unassembled WGS sequence"/>
</dbReference>
<sequence length="103" mass="11271">MGGAAPKPKQDEFLPHPVKEQLPGVAYCMTSPPPWPEALLLGFQHYLVMLGSWDNCSHTNLSIIVSQMGGGNEEKAKMIQTLYSDLVAFGLMLQEVRSSIPCP</sequence>